<gene>
    <name evidence="1" type="ORF">GA0061098_101641</name>
</gene>
<keyword evidence="2" id="KW-1185">Reference proteome</keyword>
<evidence type="ECO:0000313" key="2">
    <source>
        <dbReference type="Proteomes" id="UP000199184"/>
    </source>
</evidence>
<evidence type="ECO:0000313" key="1">
    <source>
        <dbReference type="EMBL" id="SCB51734.1"/>
    </source>
</evidence>
<dbReference type="EMBL" id="FMAI01000016">
    <property type="protein sequence ID" value="SCB51734.1"/>
    <property type="molecule type" value="Genomic_DNA"/>
</dbReference>
<keyword evidence="1" id="KW-0808">Transferase</keyword>
<dbReference type="AlphaFoldDB" id="A0A1C3XIE0"/>
<dbReference type="Proteomes" id="UP000199184">
    <property type="component" value="Unassembled WGS sequence"/>
</dbReference>
<organism evidence="1 2">
    <name type="scientific">Bradyrhizobium shewense</name>
    <dbReference type="NCBI Taxonomy" id="1761772"/>
    <lineage>
        <taxon>Bacteria</taxon>
        <taxon>Pseudomonadati</taxon>
        <taxon>Pseudomonadota</taxon>
        <taxon>Alphaproteobacteria</taxon>
        <taxon>Hyphomicrobiales</taxon>
        <taxon>Nitrobacteraceae</taxon>
        <taxon>Bradyrhizobium</taxon>
    </lineage>
</organism>
<dbReference type="RefSeq" id="WP_091963841.1">
    <property type="nucleotide sequence ID" value="NZ_FMAI01000016.1"/>
</dbReference>
<sequence length="303" mass="34096">MAFADVYKKQVALLLRALPFVTEEECFALKGGTAINLFVRDMPRLSVDIDLTYVPIAPRAESLADIDGAMKRLVGKIKEKIPSVQVHETQKEGAIVKLVVRSQLVQIKIEVTPVLRGCVFEPVLTSVRPAVEGEFGFAEARSVSFADLYGGKIVAALDRQHPRDLFDIRDLLANEGITDELRKAFIVYLLSHDRPMFEVLGSPQKDISDEFLHGFEGMTDEPVSRDELIDARKKLVDEIVGKMPEDHRKFLVSFECGQPDWDLLGVSDATNLPAIKWRQQNLDKLSKEKRDRLVADLEKVLIK</sequence>
<dbReference type="InterPro" id="IPR014942">
    <property type="entry name" value="AbiEii"/>
</dbReference>
<dbReference type="Pfam" id="PF08843">
    <property type="entry name" value="AbiEii"/>
    <property type="match status" value="1"/>
</dbReference>
<dbReference type="Gene3D" id="3.10.450.620">
    <property type="entry name" value="JHP933, nucleotidyltransferase-like core domain"/>
    <property type="match status" value="1"/>
</dbReference>
<name>A0A1C3XIE0_9BRAD</name>
<protein>
    <submittedName>
        <fullName evidence="1">Nucleotidyl transferase AbiEii toxin, Type IV TA system</fullName>
    </submittedName>
</protein>
<dbReference type="GO" id="GO:0016740">
    <property type="term" value="F:transferase activity"/>
    <property type="evidence" value="ECO:0007669"/>
    <property type="project" value="UniProtKB-KW"/>
</dbReference>
<reference evidence="2" key="1">
    <citation type="submission" date="2016-08" db="EMBL/GenBank/DDBJ databases">
        <authorList>
            <person name="Varghese N."/>
            <person name="Submissions Spin"/>
        </authorList>
    </citation>
    <scope>NUCLEOTIDE SEQUENCE [LARGE SCALE GENOMIC DNA]</scope>
    <source>
        <strain evidence="2">ERR11</strain>
    </source>
</reference>
<proteinExistence type="predicted"/>
<accession>A0A1C3XIE0</accession>